<keyword evidence="1" id="KW-0479">Metal-binding</keyword>
<dbReference type="GO" id="GO:0008270">
    <property type="term" value="F:zinc ion binding"/>
    <property type="evidence" value="ECO:0007669"/>
    <property type="project" value="UniProtKB-KW"/>
</dbReference>
<dbReference type="Gene3D" id="3.30.40.10">
    <property type="entry name" value="Zinc/RING finger domain, C3HC4 (zinc finger)"/>
    <property type="match status" value="1"/>
</dbReference>
<evidence type="ECO:0000259" key="4">
    <source>
        <dbReference type="PROSITE" id="PS50089"/>
    </source>
</evidence>
<dbReference type="InterPro" id="IPR013083">
    <property type="entry name" value="Znf_RING/FYVE/PHD"/>
</dbReference>
<dbReference type="InterPro" id="IPR017907">
    <property type="entry name" value="Znf_RING_CS"/>
</dbReference>
<keyword evidence="2" id="KW-0863">Zinc-finger</keyword>
<name>A0A6C0IPQ9_9ZZZZ</name>
<dbReference type="EMBL" id="MN740236">
    <property type="protein sequence ID" value="QHT95204.1"/>
    <property type="molecule type" value="Genomic_DNA"/>
</dbReference>
<dbReference type="PROSITE" id="PS50089">
    <property type="entry name" value="ZF_RING_2"/>
    <property type="match status" value="1"/>
</dbReference>
<accession>A0A6C0IPQ9</accession>
<feature type="domain" description="RING-type" evidence="4">
    <location>
        <begin position="3"/>
        <end position="48"/>
    </location>
</feature>
<proteinExistence type="predicted"/>
<organism evidence="5">
    <name type="scientific">viral metagenome</name>
    <dbReference type="NCBI Taxonomy" id="1070528"/>
    <lineage>
        <taxon>unclassified sequences</taxon>
        <taxon>metagenomes</taxon>
        <taxon>organismal metagenomes</taxon>
    </lineage>
</organism>
<dbReference type="SUPFAM" id="SSF57850">
    <property type="entry name" value="RING/U-box"/>
    <property type="match status" value="1"/>
</dbReference>
<protein>
    <recommendedName>
        <fullName evidence="4">RING-type domain-containing protein</fullName>
    </recommendedName>
</protein>
<dbReference type="PROSITE" id="PS00518">
    <property type="entry name" value="ZF_RING_1"/>
    <property type="match status" value="1"/>
</dbReference>
<dbReference type="AlphaFoldDB" id="A0A6C0IPQ9"/>
<keyword evidence="3" id="KW-0862">Zinc</keyword>
<evidence type="ECO:0000313" key="5">
    <source>
        <dbReference type="EMBL" id="QHT95204.1"/>
    </source>
</evidence>
<reference evidence="5" key="1">
    <citation type="journal article" date="2020" name="Nature">
        <title>Giant virus diversity and host interactions through global metagenomics.</title>
        <authorList>
            <person name="Schulz F."/>
            <person name="Roux S."/>
            <person name="Paez-Espino D."/>
            <person name="Jungbluth S."/>
            <person name="Walsh D.A."/>
            <person name="Denef V.J."/>
            <person name="McMahon K.D."/>
            <person name="Konstantinidis K.T."/>
            <person name="Eloe-Fadrosh E.A."/>
            <person name="Kyrpides N.C."/>
            <person name="Woyke T."/>
        </authorList>
    </citation>
    <scope>NUCLEOTIDE SEQUENCE</scope>
    <source>
        <strain evidence="5">GVMAG-M-3300024261-37</strain>
    </source>
</reference>
<dbReference type="Pfam" id="PF13639">
    <property type="entry name" value="zf-RING_2"/>
    <property type="match status" value="1"/>
</dbReference>
<evidence type="ECO:0000256" key="2">
    <source>
        <dbReference type="ARBA" id="ARBA00022771"/>
    </source>
</evidence>
<sequence>MICTICYSDFKKKTQLMRCKHFFCLDCIQTWHSCKNNLGQRPSCPICRTKFYDSDFIFTYKNINKPPLNTSNKSLNDYAVYLNTRNRTHKKRWCHLYRYVCNLIHEVNNIPPCPHSAYYDQPHLLKIIKFLKCIDHNPWFLKKYSWGRTDHQETMRKNFVNILKDKLYIWREKGFLFANTFIFKFRPHFLH</sequence>
<evidence type="ECO:0000256" key="1">
    <source>
        <dbReference type="ARBA" id="ARBA00022723"/>
    </source>
</evidence>
<evidence type="ECO:0000256" key="3">
    <source>
        <dbReference type="ARBA" id="ARBA00022833"/>
    </source>
</evidence>
<dbReference type="SMART" id="SM00184">
    <property type="entry name" value="RING"/>
    <property type="match status" value="1"/>
</dbReference>
<dbReference type="InterPro" id="IPR001841">
    <property type="entry name" value="Znf_RING"/>
</dbReference>